<dbReference type="Proteomes" id="UP000663855">
    <property type="component" value="Unassembled WGS sequence"/>
</dbReference>
<evidence type="ECO:0000256" key="1">
    <source>
        <dbReference type="ARBA" id="ARBA00006270"/>
    </source>
</evidence>
<dbReference type="EMBL" id="CAJOBF010001640">
    <property type="protein sequence ID" value="CAF3970514.1"/>
    <property type="molecule type" value="Genomic_DNA"/>
</dbReference>
<evidence type="ECO:0000313" key="7">
    <source>
        <dbReference type="EMBL" id="CAF3970514.1"/>
    </source>
</evidence>
<name>A0A819FBM1_9BILA</name>
<sequence>MPTQAHHHITSYSKDVFSSSEKMSLLMIEVDVKAIACPCLFNRCSRHEEANEKQIKIVILGDGSSGKTSISERFSKDSFNRDYNQTLGIDYYLKRINLTRSYNVTLAVNDVGGQTLGGAMLDKYIYGADIVLLVYDITNLQSFENLEDWYSTVLKYCAGRKPLFVLVGNKNDLQHLRAVKTEKHHEFAKDRDMLAYFASAKTGESIETIFRQAAAHLMHIVLPKTDTDATPILTATIVRQEPQSAMFDKPLPTPNRTRTSICSLQ</sequence>
<organism evidence="6 8">
    <name type="scientific">Rotaria magnacalcarata</name>
    <dbReference type="NCBI Taxonomy" id="392030"/>
    <lineage>
        <taxon>Eukaryota</taxon>
        <taxon>Metazoa</taxon>
        <taxon>Spiralia</taxon>
        <taxon>Gnathifera</taxon>
        <taxon>Rotifera</taxon>
        <taxon>Eurotatoria</taxon>
        <taxon>Bdelloidea</taxon>
        <taxon>Philodinida</taxon>
        <taxon>Philodinidae</taxon>
        <taxon>Rotaria</taxon>
    </lineage>
</organism>
<dbReference type="SMART" id="SM00174">
    <property type="entry name" value="RHO"/>
    <property type="match status" value="1"/>
</dbReference>
<evidence type="ECO:0000313" key="6">
    <source>
        <dbReference type="EMBL" id="CAF3864997.1"/>
    </source>
</evidence>
<dbReference type="SUPFAM" id="SSF52540">
    <property type="entry name" value="P-loop containing nucleoside triphosphate hydrolases"/>
    <property type="match status" value="1"/>
</dbReference>
<dbReference type="SMART" id="SM00175">
    <property type="entry name" value="RAB"/>
    <property type="match status" value="1"/>
</dbReference>
<dbReference type="GO" id="GO:0005525">
    <property type="term" value="F:GTP binding"/>
    <property type="evidence" value="ECO:0007669"/>
    <property type="project" value="InterPro"/>
</dbReference>
<dbReference type="FunFam" id="3.40.50.300:FF:001508">
    <property type="entry name" value="Small GTP-binding protein Rab28, putative"/>
    <property type="match status" value="1"/>
</dbReference>
<dbReference type="NCBIfam" id="TIGR00231">
    <property type="entry name" value="small_GTP"/>
    <property type="match status" value="1"/>
</dbReference>
<accession>A0A819FBM1</accession>
<gene>
    <name evidence="4" type="ORF">CJN711_LOCUS27636</name>
    <name evidence="6" type="ORF">OVN521_LOCUS7598</name>
    <name evidence="7" type="ORF">UXM345_LOCUS14456</name>
    <name evidence="5" type="ORF">WKI299_LOCUS15087</name>
</gene>
<reference evidence="6" key="1">
    <citation type="submission" date="2021-02" db="EMBL/GenBank/DDBJ databases">
        <authorList>
            <person name="Nowell W R."/>
        </authorList>
    </citation>
    <scope>NUCLEOTIDE SEQUENCE</scope>
</reference>
<protein>
    <recommendedName>
        <fullName evidence="9">Ras-related protein Rab-28</fullName>
    </recommendedName>
</protein>
<evidence type="ECO:0000256" key="3">
    <source>
        <dbReference type="SAM" id="MobiDB-lite"/>
    </source>
</evidence>
<comment type="caution">
    <text evidence="6">The sequence shown here is derived from an EMBL/GenBank/DDBJ whole genome shotgun (WGS) entry which is preliminary data.</text>
</comment>
<dbReference type="Gene3D" id="3.40.50.300">
    <property type="entry name" value="P-loop containing nucleotide triphosphate hydrolases"/>
    <property type="match status" value="1"/>
</dbReference>
<dbReference type="Proteomes" id="UP000663856">
    <property type="component" value="Unassembled WGS sequence"/>
</dbReference>
<evidence type="ECO:0000313" key="5">
    <source>
        <dbReference type="EMBL" id="CAF2075762.1"/>
    </source>
</evidence>
<dbReference type="PROSITE" id="PS51421">
    <property type="entry name" value="RAS"/>
    <property type="match status" value="1"/>
</dbReference>
<comment type="similarity">
    <text evidence="1">Belongs to the small GTPase superfamily. Rab family.</text>
</comment>
<dbReference type="InterPro" id="IPR005225">
    <property type="entry name" value="Small_GTP-bd"/>
</dbReference>
<dbReference type="AlphaFoldDB" id="A0A819FBM1"/>
<feature type="region of interest" description="Disordered" evidence="3">
    <location>
        <begin position="246"/>
        <end position="265"/>
    </location>
</feature>
<dbReference type="InterPro" id="IPR027417">
    <property type="entry name" value="P-loop_NTPase"/>
</dbReference>
<proteinExistence type="inferred from homology"/>
<evidence type="ECO:0000313" key="8">
    <source>
        <dbReference type="Proteomes" id="UP000663866"/>
    </source>
</evidence>
<dbReference type="EMBL" id="CAJNOV010013060">
    <property type="protein sequence ID" value="CAF1507993.1"/>
    <property type="molecule type" value="Genomic_DNA"/>
</dbReference>
<feature type="compositionally biased region" description="Polar residues" evidence="3">
    <location>
        <begin position="254"/>
        <end position="265"/>
    </location>
</feature>
<dbReference type="PANTHER" id="PTHR47978">
    <property type="match status" value="1"/>
</dbReference>
<dbReference type="EMBL" id="CAJNRF010005887">
    <property type="protein sequence ID" value="CAF2075762.1"/>
    <property type="molecule type" value="Genomic_DNA"/>
</dbReference>
<evidence type="ECO:0008006" key="9">
    <source>
        <dbReference type="Google" id="ProtNLM"/>
    </source>
</evidence>
<evidence type="ECO:0000256" key="2">
    <source>
        <dbReference type="ARBA" id="ARBA00022741"/>
    </source>
</evidence>
<keyword evidence="8" id="KW-1185">Reference proteome</keyword>
<dbReference type="EMBL" id="CAJOBG010000844">
    <property type="protein sequence ID" value="CAF3864997.1"/>
    <property type="molecule type" value="Genomic_DNA"/>
</dbReference>
<dbReference type="GO" id="GO:0003924">
    <property type="term" value="F:GTPase activity"/>
    <property type="evidence" value="ECO:0007669"/>
    <property type="project" value="InterPro"/>
</dbReference>
<dbReference type="Pfam" id="PF00071">
    <property type="entry name" value="Ras"/>
    <property type="match status" value="1"/>
</dbReference>
<dbReference type="SMART" id="SM00176">
    <property type="entry name" value="RAN"/>
    <property type="match status" value="1"/>
</dbReference>
<keyword evidence="2" id="KW-0547">Nucleotide-binding</keyword>
<evidence type="ECO:0000313" key="4">
    <source>
        <dbReference type="EMBL" id="CAF1507993.1"/>
    </source>
</evidence>
<dbReference type="InterPro" id="IPR001806">
    <property type="entry name" value="Small_GTPase"/>
</dbReference>
<dbReference type="Proteomes" id="UP000663866">
    <property type="component" value="Unassembled WGS sequence"/>
</dbReference>
<dbReference type="PROSITE" id="PS51419">
    <property type="entry name" value="RAB"/>
    <property type="match status" value="1"/>
</dbReference>
<dbReference type="PRINTS" id="PR00449">
    <property type="entry name" value="RASTRNSFRMNG"/>
</dbReference>
<dbReference type="SMART" id="SM00173">
    <property type="entry name" value="RAS"/>
    <property type="match status" value="1"/>
</dbReference>
<dbReference type="Proteomes" id="UP000663842">
    <property type="component" value="Unassembled WGS sequence"/>
</dbReference>